<sequence>MIMTEQKRITVRLDVSLIECVTRDGKTISEAIRTALEFYNKADKSDILTMAGKEVLERARVRVSMKQIERMLELCSRQDHKLELPFPDDRPLMLVDYQPGKQPKILRVSSLSDVYEYLENAWHEAIMAKERNN</sequence>
<comment type="caution">
    <text evidence="1">The sequence shown here is derived from an EMBL/GenBank/DDBJ whole genome shotgun (WGS) entry which is preliminary data.</text>
</comment>
<name>X1T7F2_9ZZZZ</name>
<organism evidence="1">
    <name type="scientific">marine sediment metagenome</name>
    <dbReference type="NCBI Taxonomy" id="412755"/>
    <lineage>
        <taxon>unclassified sequences</taxon>
        <taxon>metagenomes</taxon>
        <taxon>ecological metagenomes</taxon>
    </lineage>
</organism>
<dbReference type="EMBL" id="BARW01007416">
    <property type="protein sequence ID" value="GAI87321.1"/>
    <property type="molecule type" value="Genomic_DNA"/>
</dbReference>
<dbReference type="AlphaFoldDB" id="X1T7F2"/>
<proteinExistence type="predicted"/>
<reference evidence="1" key="1">
    <citation type="journal article" date="2014" name="Front. Microbiol.">
        <title>High frequency of phylogenetically diverse reductive dehalogenase-homologous genes in deep subseafloor sedimentary metagenomes.</title>
        <authorList>
            <person name="Kawai M."/>
            <person name="Futagami T."/>
            <person name="Toyoda A."/>
            <person name="Takaki Y."/>
            <person name="Nishi S."/>
            <person name="Hori S."/>
            <person name="Arai W."/>
            <person name="Tsubouchi T."/>
            <person name="Morono Y."/>
            <person name="Uchiyama I."/>
            <person name="Ito T."/>
            <person name="Fujiyama A."/>
            <person name="Inagaki F."/>
            <person name="Takami H."/>
        </authorList>
    </citation>
    <scope>NUCLEOTIDE SEQUENCE</scope>
    <source>
        <strain evidence="1">Expedition CK06-06</strain>
    </source>
</reference>
<evidence type="ECO:0000313" key="1">
    <source>
        <dbReference type="EMBL" id="GAI87321.1"/>
    </source>
</evidence>
<gene>
    <name evidence="1" type="ORF">S12H4_15443</name>
</gene>
<accession>X1T7F2</accession>
<protein>
    <submittedName>
        <fullName evidence="1">Uncharacterized protein</fullName>
    </submittedName>
</protein>